<evidence type="ECO:0000313" key="4">
    <source>
        <dbReference type="Proteomes" id="UP000423756"/>
    </source>
</evidence>
<sequence>MKVAKSSITRLIKKIDNEKAFDREEDLLGFEGISKSMLIDSLKESYGLLEGLSEKKETFDVIFMKRKLATLVKSCNGYLDDPGKTLGAERKFDDFLDKISKIRGLIKHTYLLVVEDCIREESYIYNIKADLEEHRTSLQGYIECKEEVVEASETVKTIEKELQRFKEEYEGSDAYVTQVVNEVSKHQQDIESSRDIVETAKEDIITTKSQILRNKAAYTKQVERGERLFHSIEKQEVTIQVQSEGVEAVASKLAEQQDSIQRVIDDANRASMAGSFLRRKNELDKPIRWSGIIMNVALIVAAAISSLLFYFSGFFEGKFDYLAFLTKIPIIAPFIWIAWTNGQRNSYLVRIREDYAFKYASAMAFEGYKKQVQEVDEGLQKRLLELAIENMGSNPIRIFDKTVKVSPAQELLAGLSKTSTNAAKKAESLVK</sequence>
<evidence type="ECO:0000313" key="3">
    <source>
        <dbReference type="EMBL" id="KAB0482433.1"/>
    </source>
</evidence>
<keyword evidence="2" id="KW-0472">Membrane</keyword>
<feature type="coiled-coil region" evidence="1">
    <location>
        <begin position="141"/>
        <end position="168"/>
    </location>
</feature>
<dbReference type="GeneID" id="77344667"/>
<keyword evidence="1" id="KW-0175">Coiled coil</keyword>
<reference evidence="3 4" key="1">
    <citation type="submission" date="2019-09" db="EMBL/GenBank/DDBJ databases">
        <title>Draft genome sequences of 48 bacterial type strains from the CCUG.</title>
        <authorList>
            <person name="Tunovic T."/>
            <person name="Pineiro-Iglesias B."/>
            <person name="Unosson C."/>
            <person name="Inganas E."/>
            <person name="Ohlen M."/>
            <person name="Cardew S."/>
            <person name="Jensie-Markopoulos S."/>
            <person name="Salva-Serra F."/>
            <person name="Jaen-Luchoro D."/>
            <person name="Karlsson R."/>
            <person name="Svensson-Stadler L."/>
            <person name="Chun J."/>
            <person name="Moore E."/>
        </authorList>
    </citation>
    <scope>NUCLEOTIDE SEQUENCE [LARGE SCALE GENOMIC DNA]</scope>
    <source>
        <strain evidence="3 4">CCUG 48643</strain>
    </source>
</reference>
<keyword evidence="2" id="KW-1133">Transmembrane helix</keyword>
<evidence type="ECO:0000256" key="2">
    <source>
        <dbReference type="SAM" id="Phobius"/>
    </source>
</evidence>
<accession>A0A7V7NX25</accession>
<dbReference type="Proteomes" id="UP000423756">
    <property type="component" value="Unassembled WGS sequence"/>
</dbReference>
<comment type="caution">
    <text evidence="3">The sequence shown here is derived from an EMBL/GenBank/DDBJ whole genome shotgun (WGS) entry which is preliminary data.</text>
</comment>
<keyword evidence="2" id="KW-0812">Transmembrane</keyword>
<proteinExistence type="predicted"/>
<gene>
    <name evidence="3" type="ORF">F7Q91_03220</name>
</gene>
<name>A0A7V7NX25_9VIBR</name>
<dbReference type="RefSeq" id="WP_137406590.1">
    <property type="nucleotide sequence ID" value="NZ_AP025467.1"/>
</dbReference>
<dbReference type="AlphaFoldDB" id="A0A7V7NX25"/>
<protein>
    <submittedName>
        <fullName evidence="3">Uncharacterized protein</fullName>
    </submittedName>
</protein>
<organism evidence="3 4">
    <name type="scientific">Vibrio chagasii</name>
    <dbReference type="NCBI Taxonomy" id="170679"/>
    <lineage>
        <taxon>Bacteria</taxon>
        <taxon>Pseudomonadati</taxon>
        <taxon>Pseudomonadota</taxon>
        <taxon>Gammaproteobacteria</taxon>
        <taxon>Vibrionales</taxon>
        <taxon>Vibrionaceae</taxon>
        <taxon>Vibrio</taxon>
    </lineage>
</organism>
<feature type="transmembrane region" description="Helical" evidence="2">
    <location>
        <begin position="321"/>
        <end position="342"/>
    </location>
</feature>
<dbReference type="EMBL" id="VZPX01000004">
    <property type="protein sequence ID" value="KAB0482433.1"/>
    <property type="molecule type" value="Genomic_DNA"/>
</dbReference>
<evidence type="ECO:0000256" key="1">
    <source>
        <dbReference type="SAM" id="Coils"/>
    </source>
</evidence>
<feature type="transmembrane region" description="Helical" evidence="2">
    <location>
        <begin position="289"/>
        <end position="315"/>
    </location>
</feature>